<dbReference type="Gene3D" id="1.10.1200.10">
    <property type="entry name" value="ACP-like"/>
    <property type="match status" value="2"/>
</dbReference>
<evidence type="ECO:0000259" key="5">
    <source>
        <dbReference type="PROSITE" id="PS50075"/>
    </source>
</evidence>
<evidence type="ECO:0000256" key="4">
    <source>
        <dbReference type="ARBA" id="ARBA00029454"/>
    </source>
</evidence>
<keyword evidence="1" id="KW-0596">Phosphopantetheine</keyword>
<protein>
    <recommendedName>
        <fullName evidence="5">Carrier domain-containing protein</fullName>
    </recommendedName>
</protein>
<dbReference type="InterPro" id="IPR020845">
    <property type="entry name" value="AMP-binding_CS"/>
</dbReference>
<dbReference type="Gene3D" id="3.30.300.30">
    <property type="match status" value="1"/>
</dbReference>
<organism evidence="6 7">
    <name type="scientific">Didymosphaeria variabile</name>
    <dbReference type="NCBI Taxonomy" id="1932322"/>
    <lineage>
        <taxon>Eukaryota</taxon>
        <taxon>Fungi</taxon>
        <taxon>Dikarya</taxon>
        <taxon>Ascomycota</taxon>
        <taxon>Pezizomycotina</taxon>
        <taxon>Dothideomycetes</taxon>
        <taxon>Pleosporomycetidae</taxon>
        <taxon>Pleosporales</taxon>
        <taxon>Massarineae</taxon>
        <taxon>Didymosphaeriaceae</taxon>
        <taxon>Didymosphaeria</taxon>
    </lineage>
</organism>
<dbReference type="Gene3D" id="3.30.559.10">
    <property type="entry name" value="Chloramphenicol acetyltransferase-like domain"/>
    <property type="match status" value="2"/>
</dbReference>
<dbReference type="GO" id="GO:0043041">
    <property type="term" value="P:amino acid activation for nonribosomal peptide biosynthetic process"/>
    <property type="evidence" value="ECO:0007669"/>
    <property type="project" value="TreeGrafter"/>
</dbReference>
<keyword evidence="7" id="KW-1185">Reference proteome</keyword>
<keyword evidence="3" id="KW-0436">Ligase</keyword>
<dbReference type="InterPro" id="IPR009081">
    <property type="entry name" value="PP-bd_ACP"/>
</dbReference>
<accession>A0A9W8XRF9</accession>
<evidence type="ECO:0000256" key="2">
    <source>
        <dbReference type="ARBA" id="ARBA00022553"/>
    </source>
</evidence>
<dbReference type="SUPFAM" id="SSF52777">
    <property type="entry name" value="CoA-dependent acyltransferases"/>
    <property type="match status" value="4"/>
</dbReference>
<dbReference type="EMBL" id="JAPEUX010000002">
    <property type="protein sequence ID" value="KAJ4357164.1"/>
    <property type="molecule type" value="Genomic_DNA"/>
</dbReference>
<dbReference type="InterPro" id="IPR000873">
    <property type="entry name" value="AMP-dep_synth/lig_dom"/>
</dbReference>
<dbReference type="InterPro" id="IPR036736">
    <property type="entry name" value="ACP-like_sf"/>
</dbReference>
<dbReference type="CDD" id="cd19537">
    <property type="entry name" value="C_NRPS-like"/>
    <property type="match status" value="1"/>
</dbReference>
<dbReference type="OrthoDB" id="416786at2759"/>
<evidence type="ECO:0000256" key="3">
    <source>
        <dbReference type="ARBA" id="ARBA00022598"/>
    </source>
</evidence>
<keyword evidence="2" id="KW-0597">Phosphoprotein</keyword>
<sequence length="1554" mass="172415">MSPAIILSEISRVLDTPISLLDLNASFIHNGGDSLSSIQLQAGLRKHGIRISFESIFAASALQVLADKAPVYTPRDIKHAIAQTQRAGLKRVHLDTDDLSVKRIRRDSVALLATEEQQPCAKCPMTEMQLSLVRSTQMNPGRNVISYYEEHKPEAVPAVKLAWKAIMNTEPIFNLSFEVGETEGHMYEGGPGRFAWEEINVYDEGCYLRMLKAEPQHAKITEAQVRVVTLQSSKVRSKSTIIYSFHHALIDGVSFSLLLSKVKKCLRGETYTPGPSYTSFALQLKLLQEREHESAVQFWRTQKKKYPSATTRLLLPGRPDGIQRETKGLEQVEVESSPEQLVQHARKLGVTVASLYYAAWGLVLSRYTDSDQVCFGAVLSGRTLPIEGVETVIGPTINTLPFSLRLSHHNLIREYISETFAELLGLTTYQWSTPNHGFVRNFDSAVNVRFHGPNSTLGSLSDSVGCPYGVVYSDIPIHIEVGDCGKITMSYHADSFARHHMACLGASFATALKAIMNPDSTLNLCLKSFITTDQLSELGKLGNWASKRSTHAHSRDTLVSLFSRSAESNPAETAIEWRSGTMTYSELHEQSSHLAKSLAVHVVPGDVVCVDADRSISWIVAIYAVLKAGATYFPLEKNVPDIIRDTNYKSAGAKLFLTARPATKSRMPASCNLCLSVEELLLENNTSDLSTKTPHPKSNAYICFTSGSTGNPKGVLCRHDGLVAFQNDFSVRLCSRSGWRIAQFMSPAFDGSIHEIFSTLSYGATLVLQDESQPLDHLKKADSVILTPSVAQILEPSDYPNLKAVYLVGEAVPQSVCDIWAEHKQLFNMYGPTEATCGATIKRLKVGEPVSLGSATPSSRIYILDSKQSIVPPGVIGEIYLAGVQVAHGYVGRPRETSTRFFPDSVCPEHFGEFMYKTGDRAYWSDSGELMLLGRNDRQIKLRGFRIDLDDLGIRIERAHEDCTGAAVAVNDDELVAFVQPASLNMQSFRASLSQHIPPYALPRRIKAVKAFPMTPAGKLDYRYISNSDIIDEPRNGQSIATSEKMVLACLREVLGMTMDAETHLDSNVDDVCATSIVLISLAHRLSQSFKRKISVRLILGSPSFRDLASALAALQHPNDIATQTSLGDHGVSPIEKDWWYKYQVNSTTSPFNVSYSCDFPRTMEQQRLVSAWDTILSRHRILSSRYTNGISRSYSEVPPTVKQVQHIDIPKEVNDPFDLKVDDLIRVLLSPTKMLVVVSHIICDLTTLRKVLQEVADVYHGITLAPVAKAYSHHAWSVPAPLENLSFWRNYLSNPSLSDFSVGKNTPRKQWGGSSYVCEIPQSLYNSLLRFSSARKVTMHQLALASVALALQHKETLCDITIGAPYLNRNSEDDLEVVGLFLEPLPIRIQYPQVENNLSDSEHSDSSLGTELKQLSFIKSVQRSSRAALSHAVPWDQLLSHLGIKPDYPNHPLFDAMVTFHDLDHDLGLPIDGVTSDDTWAEGSKFKIMAEFTASRKGCLKLRLEYSDECFSCEDVRHMQRLIVAALGGLMEGKDYDEIVRVLRSVQISQKES</sequence>
<proteinExistence type="inferred from homology"/>
<evidence type="ECO:0000256" key="1">
    <source>
        <dbReference type="ARBA" id="ARBA00022450"/>
    </source>
</evidence>
<dbReference type="InterPro" id="IPR001242">
    <property type="entry name" value="Condensation_dom"/>
</dbReference>
<dbReference type="InterPro" id="IPR023213">
    <property type="entry name" value="CAT-like_dom_sf"/>
</dbReference>
<gene>
    <name evidence="6" type="ORF">N0V89_001739</name>
</gene>
<dbReference type="GO" id="GO:0031177">
    <property type="term" value="F:phosphopantetheine binding"/>
    <property type="evidence" value="ECO:0007669"/>
    <property type="project" value="TreeGrafter"/>
</dbReference>
<comment type="caution">
    <text evidence="6">The sequence shown here is derived from an EMBL/GenBank/DDBJ whole genome shotgun (WGS) entry which is preliminary data.</text>
</comment>
<dbReference type="Gene3D" id="3.40.50.12780">
    <property type="entry name" value="N-terminal domain of ligase-like"/>
    <property type="match status" value="1"/>
</dbReference>
<dbReference type="Pfam" id="PF00501">
    <property type="entry name" value="AMP-binding"/>
    <property type="match status" value="1"/>
</dbReference>
<dbReference type="Proteomes" id="UP001140513">
    <property type="component" value="Unassembled WGS sequence"/>
</dbReference>
<dbReference type="PANTHER" id="PTHR45527:SF11">
    <property type="entry name" value="NONRIBOSOMAL PEPTIDE SYNTHETASE 5"/>
    <property type="match status" value="1"/>
</dbReference>
<feature type="domain" description="Carrier" evidence="5">
    <location>
        <begin position="1041"/>
        <end position="1116"/>
    </location>
</feature>
<dbReference type="RefSeq" id="XP_056074023.1">
    <property type="nucleotide sequence ID" value="XM_056210550.1"/>
</dbReference>
<dbReference type="Pfam" id="PF00550">
    <property type="entry name" value="PP-binding"/>
    <property type="match status" value="2"/>
</dbReference>
<dbReference type="Pfam" id="PF00668">
    <property type="entry name" value="Condensation"/>
    <property type="match status" value="2"/>
</dbReference>
<dbReference type="InterPro" id="IPR042099">
    <property type="entry name" value="ANL_N_sf"/>
</dbReference>
<comment type="similarity">
    <text evidence="4">Belongs to the NRP synthetase family.</text>
</comment>
<reference evidence="6" key="1">
    <citation type="submission" date="2022-10" db="EMBL/GenBank/DDBJ databases">
        <title>Tapping the CABI collections for fungal endophytes: first genome assemblies for Collariella, Neodidymelliopsis, Ascochyta clinopodiicola, Didymella pomorum, Didymosphaeria variabile, Neocosmospora piperis and Neocucurbitaria cava.</title>
        <authorList>
            <person name="Hill R."/>
        </authorList>
    </citation>
    <scope>NUCLEOTIDE SEQUENCE</scope>
    <source>
        <strain evidence="6">IMI 356815</strain>
    </source>
</reference>
<dbReference type="PROSITE" id="PS50075">
    <property type="entry name" value="CARRIER"/>
    <property type="match status" value="2"/>
</dbReference>
<dbReference type="Gene3D" id="3.30.559.30">
    <property type="entry name" value="Nonribosomal peptide synthetase, condensation domain"/>
    <property type="match status" value="2"/>
</dbReference>
<dbReference type="GeneID" id="80905269"/>
<evidence type="ECO:0000313" key="6">
    <source>
        <dbReference type="EMBL" id="KAJ4357164.1"/>
    </source>
</evidence>
<dbReference type="PANTHER" id="PTHR45527">
    <property type="entry name" value="NONRIBOSOMAL PEPTIDE SYNTHETASE"/>
    <property type="match status" value="1"/>
</dbReference>
<dbReference type="GO" id="GO:0044550">
    <property type="term" value="P:secondary metabolite biosynthetic process"/>
    <property type="evidence" value="ECO:0007669"/>
    <property type="project" value="TreeGrafter"/>
</dbReference>
<dbReference type="GO" id="GO:0005737">
    <property type="term" value="C:cytoplasm"/>
    <property type="evidence" value="ECO:0007669"/>
    <property type="project" value="TreeGrafter"/>
</dbReference>
<evidence type="ECO:0000313" key="7">
    <source>
        <dbReference type="Proteomes" id="UP001140513"/>
    </source>
</evidence>
<dbReference type="InterPro" id="IPR045851">
    <property type="entry name" value="AMP-bd_C_sf"/>
</dbReference>
<dbReference type="SUPFAM" id="SSF47336">
    <property type="entry name" value="ACP-like"/>
    <property type="match status" value="2"/>
</dbReference>
<dbReference type="PROSITE" id="PS00455">
    <property type="entry name" value="AMP_BINDING"/>
    <property type="match status" value="1"/>
</dbReference>
<dbReference type="SUPFAM" id="SSF56801">
    <property type="entry name" value="Acetyl-CoA synthetase-like"/>
    <property type="match status" value="1"/>
</dbReference>
<name>A0A9W8XRF9_9PLEO</name>
<feature type="domain" description="Carrier" evidence="5">
    <location>
        <begin position="1"/>
        <end position="73"/>
    </location>
</feature>
<dbReference type="GO" id="GO:0016874">
    <property type="term" value="F:ligase activity"/>
    <property type="evidence" value="ECO:0007669"/>
    <property type="project" value="UniProtKB-KW"/>
</dbReference>